<dbReference type="EMBL" id="JBGLYH010000023">
    <property type="protein sequence ID" value="MEZ7197017.1"/>
    <property type="molecule type" value="Genomic_DNA"/>
</dbReference>
<evidence type="ECO:0008006" key="4">
    <source>
        <dbReference type="Google" id="ProtNLM"/>
    </source>
</evidence>
<reference evidence="2 3" key="1">
    <citation type="submission" date="2024-08" db="EMBL/GenBank/DDBJ databases">
        <title>Sulfate-reducing bacteria isolated from formation water of the oil field in Kazakhstan and description of Pseudodesulfovibrio sp.</title>
        <authorList>
            <person name="Bidzhieva S.K."/>
            <person name="Tourova T.P."/>
            <person name="Grouzdev D.S."/>
            <person name="Beletsky A.V."/>
            <person name="Sokolova D.S."/>
            <person name="Samigullina S.R."/>
            <person name="Poltaraus A.B."/>
            <person name="Avtukh A.N."/>
            <person name="Tereshina V.M."/>
            <person name="Zhaparov N.S."/>
            <person name="Mardanov A.V."/>
            <person name="Nazina T.N."/>
        </authorList>
    </citation>
    <scope>NUCLEOTIDE SEQUENCE [LARGE SCALE GENOMIC DNA]</scope>
    <source>
        <strain evidence="2 3">9FUS</strain>
    </source>
</reference>
<dbReference type="Proteomes" id="UP001568698">
    <property type="component" value="Unassembled WGS sequence"/>
</dbReference>
<name>A0ABV4K231_9BACT</name>
<accession>A0ABV4K231</accession>
<feature type="region of interest" description="Disordered" evidence="1">
    <location>
        <begin position="256"/>
        <end position="298"/>
    </location>
</feature>
<protein>
    <recommendedName>
        <fullName evidence="4">Mu-like prophage major head subunit gpT</fullName>
    </recommendedName>
</protein>
<keyword evidence="3" id="KW-1185">Reference proteome</keyword>
<feature type="compositionally biased region" description="Basic and acidic residues" evidence="1">
    <location>
        <begin position="271"/>
        <end position="290"/>
    </location>
</feature>
<organism evidence="2 3">
    <name type="scientific">Pseudodesulfovibrio karagichevae</name>
    <dbReference type="NCBI Taxonomy" id="3239305"/>
    <lineage>
        <taxon>Bacteria</taxon>
        <taxon>Pseudomonadati</taxon>
        <taxon>Thermodesulfobacteriota</taxon>
        <taxon>Desulfovibrionia</taxon>
        <taxon>Desulfovibrionales</taxon>
        <taxon>Desulfovibrionaceae</taxon>
    </lineage>
</organism>
<dbReference type="RefSeq" id="WP_371386536.1">
    <property type="nucleotide sequence ID" value="NZ_JBGLYH010000023.1"/>
</dbReference>
<proteinExistence type="predicted"/>
<evidence type="ECO:0000313" key="3">
    <source>
        <dbReference type="Proteomes" id="UP001568698"/>
    </source>
</evidence>
<sequence>MLRSKTARLKRAAMAAKPEQGESKQDFLKRCMGGDKNQLPACAAAWNKATLSAVADKDSVTLLSEPGSVEAGNENGEFAILAYTGKVIDWWWMDPFIIDLSGMALAKNKVPSLLEHVREWRVGGIDSGAASDSGFLVTGKFLSNDIAQGVRRDAADGYPWQASIGVQALRVEVLKEGESAEVNGTTVDGPIDIWRKASVFETSFCSFGADDDTAAVAMSATAINQQEESMDKRLRMFLERRGLKQDATEQEALAFLEKLDVEDGEQPGNGPEKEELRKSEKAPAPEKKTDPAPVPAPKAEMTADQAINLTALGGTMGLAPEEITAVLKDQTSEEKAKLRLYEAAAEKNPAFGVGRLQSGEDEADKFRMAATDGVALRMGLKVDKPAAGADEFKVLSLHELARMCLDREGVATKTLSRYQLAKQVVRLSAGGASTSDFASIFMDAANRTLQRAYTEAPETWRPLVNVVPASDFKTIYGISLSEAPDLELIGENGEYKTGELKDNQESYRVGKYGKILSLTLEMIVNDDLRAFSRIPQLLGAAAKRKVADVVYGLITGNPVMNDGKTVFHAAHNNLAGTGGAVSADTLSAARAAMRKQKGMNGATMDVTPAILLHPVALETSVEILLRSTALPSAEMSSGVHNPWAGKLQPVSDPRLDAVSEAAWYLFGSPSQVDTVELAFLDGNEQPYLEENDEFVRDAVSYKCRHIFGGGWQDSLGVYKNPGE</sequence>
<gene>
    <name evidence="2" type="ORF">AB6M95_09685</name>
</gene>
<evidence type="ECO:0000313" key="2">
    <source>
        <dbReference type="EMBL" id="MEZ7197017.1"/>
    </source>
</evidence>
<comment type="caution">
    <text evidence="2">The sequence shown here is derived from an EMBL/GenBank/DDBJ whole genome shotgun (WGS) entry which is preliminary data.</text>
</comment>
<evidence type="ECO:0000256" key="1">
    <source>
        <dbReference type="SAM" id="MobiDB-lite"/>
    </source>
</evidence>
<dbReference type="Pfam" id="PF25209">
    <property type="entry name" value="Phage_capsid_4"/>
    <property type="match status" value="1"/>
</dbReference>